<dbReference type="PROSITE" id="PS50908">
    <property type="entry name" value="RWD"/>
    <property type="match status" value="1"/>
</dbReference>
<dbReference type="GO" id="GO:0031333">
    <property type="term" value="P:negative regulation of protein-containing complex assembly"/>
    <property type="evidence" value="ECO:0007669"/>
    <property type="project" value="EnsemblFungi"/>
</dbReference>
<dbReference type="FunCoup" id="A3LPG7">
    <property type="interactions" value="781"/>
</dbReference>
<proteinExistence type="predicted"/>
<dbReference type="SUPFAM" id="SSF54495">
    <property type="entry name" value="UBC-like"/>
    <property type="match status" value="1"/>
</dbReference>
<dbReference type="InterPro" id="IPR006575">
    <property type="entry name" value="RWD_dom"/>
</dbReference>
<feature type="domain" description="RWD" evidence="2">
    <location>
        <begin position="9"/>
        <end position="154"/>
    </location>
</feature>
<dbReference type="PANTHER" id="PTHR12292">
    <property type="entry name" value="RWD DOMAIN-CONTAINING PROTEIN"/>
    <property type="match status" value="1"/>
</dbReference>
<dbReference type="GO" id="GO:1903833">
    <property type="term" value="P:positive regulation of cellular response to amino acid starvation"/>
    <property type="evidence" value="ECO:0007669"/>
    <property type="project" value="EnsemblFungi"/>
</dbReference>
<dbReference type="InterPro" id="IPR040213">
    <property type="entry name" value="GIR2-like"/>
</dbReference>
<feature type="compositionally biased region" description="Acidic residues" evidence="1">
    <location>
        <begin position="73"/>
        <end position="98"/>
    </location>
</feature>
<evidence type="ECO:0000313" key="3">
    <source>
        <dbReference type="EMBL" id="ABN64491.1"/>
    </source>
</evidence>
<dbReference type="HOGENOM" id="CLU_084528_0_0_1"/>
<gene>
    <name evidence="3" type="ORF">PICST_87441</name>
</gene>
<dbReference type="OrthoDB" id="277175at2759"/>
<dbReference type="InterPro" id="IPR032378">
    <property type="entry name" value="ZC3H15/TMA46_C"/>
</dbReference>
<dbReference type="Proteomes" id="UP000002258">
    <property type="component" value="Chromosome 2"/>
</dbReference>
<name>A3LPG7_PICST</name>
<dbReference type="STRING" id="322104.A3LPG7"/>
<dbReference type="GO" id="GO:0034198">
    <property type="term" value="P:cellular response to amino acid starvation"/>
    <property type="evidence" value="ECO:0007669"/>
    <property type="project" value="EnsemblFungi"/>
</dbReference>
<reference evidence="3 4" key="1">
    <citation type="journal article" date="2007" name="Nat. Biotechnol.">
        <title>Genome sequence of the lignocellulose-bioconverting and xylose-fermenting yeast Pichia stipitis.</title>
        <authorList>
            <person name="Jeffries T.W."/>
            <person name="Grigoriev I.V."/>
            <person name="Grimwood J."/>
            <person name="Laplaza J.M."/>
            <person name="Aerts A."/>
            <person name="Salamov A."/>
            <person name="Schmutz J."/>
            <person name="Lindquist E."/>
            <person name="Dehal P."/>
            <person name="Shapiro H."/>
            <person name="Jin Y.S."/>
            <person name="Passoth V."/>
            <person name="Richardson P.M."/>
        </authorList>
    </citation>
    <scope>NUCLEOTIDE SEQUENCE [LARGE SCALE GENOMIC DNA]</scope>
    <source>
        <strain evidence="4">ATCC 58785 / CBS 6054 / NBRC 10063 / NRRL Y-11545</strain>
    </source>
</reference>
<evidence type="ECO:0000256" key="1">
    <source>
        <dbReference type="SAM" id="MobiDB-lite"/>
    </source>
</evidence>
<sequence>MNAEDEQREEVEVLQSIYPDELVVISDSHYKIRIKLDTPSTRVHTLALDVRYPATYPEVIPDLDVELAEDIEEEYDEDDEDDDDDYDNYQIDDDDEDEDTKRVKEALNMSETIEFTKKDLEILYEKIIEEANNQIGIPMVFALASQLKDDAEQLFKDNLDSKQAEYDRELLERERIEQQKFNGTPVTKESFAAWRDKFRKEMNYEEKQRQKFRAMHQGKLTGREIFEKGLAHEEEVDDLAEGVKKVAV</sequence>
<dbReference type="Pfam" id="PF05773">
    <property type="entry name" value="RWD"/>
    <property type="match status" value="1"/>
</dbReference>
<dbReference type="GeneID" id="4837572"/>
<dbReference type="RefSeq" id="XP_001382520.1">
    <property type="nucleotide sequence ID" value="XM_001382483.1"/>
</dbReference>
<accession>A3LPG7</accession>
<dbReference type="InParanoid" id="A3LPG7"/>
<dbReference type="AlphaFoldDB" id="A3LPG7"/>
<dbReference type="KEGG" id="pic:PICST_87441"/>
<dbReference type="OMA" id="QWDEHKK"/>
<dbReference type="SMART" id="SM00591">
    <property type="entry name" value="RWD"/>
    <property type="match status" value="1"/>
</dbReference>
<dbReference type="GO" id="GO:0002181">
    <property type="term" value="P:cytoplasmic translation"/>
    <property type="evidence" value="ECO:0007669"/>
    <property type="project" value="EnsemblFungi"/>
</dbReference>
<keyword evidence="4" id="KW-1185">Reference proteome</keyword>
<feature type="region of interest" description="Disordered" evidence="1">
    <location>
        <begin position="73"/>
        <end position="100"/>
    </location>
</feature>
<evidence type="ECO:0000313" key="4">
    <source>
        <dbReference type="Proteomes" id="UP000002258"/>
    </source>
</evidence>
<dbReference type="Pfam" id="PF16543">
    <property type="entry name" value="DFRP_C"/>
    <property type="match status" value="1"/>
</dbReference>
<dbReference type="Gene3D" id="3.10.110.10">
    <property type="entry name" value="Ubiquitin Conjugating Enzyme"/>
    <property type="match status" value="1"/>
</dbReference>
<protein>
    <recommendedName>
        <fullName evidence="2">RWD domain-containing protein</fullName>
    </recommendedName>
</protein>
<dbReference type="Gene3D" id="6.20.400.10">
    <property type="match status" value="1"/>
</dbReference>
<dbReference type="eggNOG" id="KOG4018">
    <property type="taxonomic scope" value="Eukaryota"/>
</dbReference>
<organism evidence="3 4">
    <name type="scientific">Scheffersomyces stipitis (strain ATCC 58785 / CBS 6054 / NBRC 10063 / NRRL Y-11545)</name>
    <name type="common">Yeast</name>
    <name type="synonym">Pichia stipitis</name>
    <dbReference type="NCBI Taxonomy" id="322104"/>
    <lineage>
        <taxon>Eukaryota</taxon>
        <taxon>Fungi</taxon>
        <taxon>Dikarya</taxon>
        <taxon>Ascomycota</taxon>
        <taxon>Saccharomycotina</taxon>
        <taxon>Pichiomycetes</taxon>
        <taxon>Debaryomycetaceae</taxon>
        <taxon>Scheffersomyces</taxon>
    </lineage>
</organism>
<dbReference type="InterPro" id="IPR016135">
    <property type="entry name" value="UBQ-conjugating_enzyme/RWD"/>
</dbReference>
<evidence type="ECO:0000259" key="2">
    <source>
        <dbReference type="PROSITE" id="PS50908"/>
    </source>
</evidence>
<dbReference type="GO" id="GO:0004860">
    <property type="term" value="F:protein kinase inhibitor activity"/>
    <property type="evidence" value="ECO:0007669"/>
    <property type="project" value="EnsemblFungi"/>
</dbReference>
<dbReference type="EMBL" id="CP000496">
    <property type="protein sequence ID" value="ABN64491.1"/>
    <property type="molecule type" value="Genomic_DNA"/>
</dbReference>